<feature type="active site" description="Proton acceptor" evidence="8">
    <location>
        <position position="22"/>
    </location>
</feature>
<comment type="catalytic activity">
    <reaction evidence="6 8 9">
        <text>an N-acyl-L-alpha-aminoacyl-tRNA + H2O = an N-acyl-L-amino acid + a tRNA + H(+)</text>
        <dbReference type="Rhea" id="RHEA:54448"/>
        <dbReference type="Rhea" id="RHEA-COMP:10123"/>
        <dbReference type="Rhea" id="RHEA-COMP:13883"/>
        <dbReference type="ChEBI" id="CHEBI:15377"/>
        <dbReference type="ChEBI" id="CHEBI:15378"/>
        <dbReference type="ChEBI" id="CHEBI:59874"/>
        <dbReference type="ChEBI" id="CHEBI:78442"/>
        <dbReference type="ChEBI" id="CHEBI:138191"/>
        <dbReference type="EC" id="3.1.1.29"/>
    </reaction>
</comment>
<evidence type="ECO:0000256" key="10">
    <source>
        <dbReference type="RuleBase" id="RU004320"/>
    </source>
</evidence>
<comment type="subunit">
    <text evidence="8">Monomer.</text>
</comment>
<feature type="binding site" evidence="8">
    <location>
        <position position="115"/>
    </location>
    <ligand>
        <name>tRNA</name>
        <dbReference type="ChEBI" id="CHEBI:17843"/>
    </ligand>
</feature>
<evidence type="ECO:0000256" key="1">
    <source>
        <dbReference type="ARBA" id="ARBA00013260"/>
    </source>
</evidence>
<dbReference type="RefSeq" id="WP_160197935.1">
    <property type="nucleotide sequence ID" value="NZ_QXXA01000012.1"/>
</dbReference>
<dbReference type="InterPro" id="IPR001328">
    <property type="entry name" value="Pept_tRNA_hydro"/>
</dbReference>
<feature type="site" description="Discriminates between blocked and unblocked aminoacyl-tRNA" evidence="8">
    <location>
        <position position="12"/>
    </location>
</feature>
<dbReference type="EC" id="3.1.1.29" evidence="1 8"/>
<dbReference type="AlphaFoldDB" id="A0A845R0F5"/>
<comment type="similarity">
    <text evidence="5 8 10">Belongs to the PTH family.</text>
</comment>
<keyword evidence="12" id="KW-1185">Reference proteome</keyword>
<evidence type="ECO:0000256" key="2">
    <source>
        <dbReference type="ARBA" id="ARBA00022555"/>
    </source>
</evidence>
<dbReference type="GO" id="GO:0005737">
    <property type="term" value="C:cytoplasm"/>
    <property type="evidence" value="ECO:0007669"/>
    <property type="project" value="UniProtKB-SubCell"/>
</dbReference>
<keyword evidence="4 8" id="KW-0694">RNA-binding</keyword>
<evidence type="ECO:0000256" key="9">
    <source>
        <dbReference type="RuleBase" id="RU000673"/>
    </source>
</evidence>
<gene>
    <name evidence="8" type="primary">pth</name>
    <name evidence="11" type="ORF">D3Z33_11520</name>
</gene>
<protein>
    <recommendedName>
        <fullName evidence="7 8">Peptidyl-tRNA hydrolase</fullName>
        <shortName evidence="8">Pth</shortName>
        <ecNumber evidence="1 8">3.1.1.29</ecNumber>
    </recommendedName>
</protein>
<dbReference type="GO" id="GO:0006515">
    <property type="term" value="P:protein quality control for misfolded or incompletely synthesized proteins"/>
    <property type="evidence" value="ECO:0007669"/>
    <property type="project" value="UniProtKB-UniRule"/>
</dbReference>
<keyword evidence="2 8" id="KW-0820">tRNA-binding</keyword>
<comment type="subcellular location">
    <subcellularLocation>
        <location evidence="8">Cytoplasm</location>
    </subcellularLocation>
</comment>
<keyword evidence="8" id="KW-0963">Cytoplasm</keyword>
<evidence type="ECO:0000256" key="6">
    <source>
        <dbReference type="ARBA" id="ARBA00048707"/>
    </source>
</evidence>
<sequence length="189" mass="21268">MKKLYLVVGLGNPGKKYSNTKHNVGFDTIDILSERLGIKVNKIKHQSVYGEANINGKKVLLIKPQTYMNDSGITVRGFSDFYKLPIENIIIIYDDIDIPIGNLRIRKKGSAGSHNGMKSVIYHLKDDKFPRIRIGIGKPGYDKDLISHVLGGFNKEDRELIDEAILNAAKAVEEIMNSDIERSMNMYNS</sequence>
<evidence type="ECO:0000256" key="3">
    <source>
        <dbReference type="ARBA" id="ARBA00022801"/>
    </source>
</evidence>
<feature type="site" description="Stabilizes the basic form of H active site to accept a proton" evidence="8">
    <location>
        <position position="94"/>
    </location>
</feature>
<dbReference type="NCBIfam" id="TIGR00447">
    <property type="entry name" value="pth"/>
    <property type="match status" value="1"/>
</dbReference>
<keyword evidence="3 8" id="KW-0378">Hydrolase</keyword>
<dbReference type="SUPFAM" id="SSF53178">
    <property type="entry name" value="Peptidyl-tRNA hydrolase-like"/>
    <property type="match status" value="1"/>
</dbReference>
<dbReference type="CDD" id="cd00462">
    <property type="entry name" value="PTH"/>
    <property type="match status" value="1"/>
</dbReference>
<dbReference type="Gene3D" id="3.40.50.1470">
    <property type="entry name" value="Peptidyl-tRNA hydrolase"/>
    <property type="match status" value="1"/>
</dbReference>
<dbReference type="GO" id="GO:0004045">
    <property type="term" value="F:peptidyl-tRNA hydrolase activity"/>
    <property type="evidence" value="ECO:0007669"/>
    <property type="project" value="UniProtKB-UniRule"/>
</dbReference>
<evidence type="ECO:0000313" key="11">
    <source>
        <dbReference type="EMBL" id="NBI07479.1"/>
    </source>
</evidence>
<comment type="caution">
    <text evidence="11">The sequence shown here is derived from an EMBL/GenBank/DDBJ whole genome shotgun (WGS) entry which is preliminary data.</text>
</comment>
<reference evidence="11 12" key="1">
    <citation type="submission" date="2018-08" db="EMBL/GenBank/DDBJ databases">
        <title>Murine metabolic-syndrome-specific gut microbial biobank.</title>
        <authorList>
            <person name="Liu C."/>
        </authorList>
    </citation>
    <scope>NUCLEOTIDE SEQUENCE [LARGE SCALE GENOMIC DNA]</scope>
    <source>
        <strain evidence="11 12">583</strain>
    </source>
</reference>
<dbReference type="PROSITE" id="PS01196">
    <property type="entry name" value="PEPT_TRNA_HYDROL_2"/>
    <property type="match status" value="1"/>
</dbReference>
<accession>A0A845R0F5</accession>
<dbReference type="InterPro" id="IPR036416">
    <property type="entry name" value="Pept_tRNA_hydro_sf"/>
</dbReference>
<dbReference type="PANTHER" id="PTHR17224:SF1">
    <property type="entry name" value="PEPTIDYL-TRNA HYDROLASE"/>
    <property type="match status" value="1"/>
</dbReference>
<dbReference type="Pfam" id="PF01195">
    <property type="entry name" value="Pept_tRNA_hydro"/>
    <property type="match status" value="1"/>
</dbReference>
<evidence type="ECO:0000256" key="5">
    <source>
        <dbReference type="ARBA" id="ARBA00038063"/>
    </source>
</evidence>
<feature type="binding site" evidence="8">
    <location>
        <position position="17"/>
    </location>
    <ligand>
        <name>tRNA</name>
        <dbReference type="ChEBI" id="CHEBI:17843"/>
    </ligand>
</feature>
<dbReference type="GO" id="GO:0000049">
    <property type="term" value="F:tRNA binding"/>
    <property type="evidence" value="ECO:0007669"/>
    <property type="project" value="UniProtKB-UniRule"/>
</dbReference>
<feature type="binding site" evidence="8">
    <location>
        <position position="67"/>
    </location>
    <ligand>
        <name>tRNA</name>
        <dbReference type="ChEBI" id="CHEBI:17843"/>
    </ligand>
</feature>
<feature type="binding site" evidence="8">
    <location>
        <position position="69"/>
    </location>
    <ligand>
        <name>tRNA</name>
        <dbReference type="ChEBI" id="CHEBI:17843"/>
    </ligand>
</feature>
<comment type="function">
    <text evidence="8">Hydrolyzes ribosome-free peptidyl-tRNAs (with 1 or more amino acids incorporated), which drop off the ribosome during protein synthesis, or as a result of ribosome stalling.</text>
</comment>
<organism evidence="11 12">
    <name type="scientific">Senegalia massiliensis</name>
    <dbReference type="NCBI Taxonomy" id="1720316"/>
    <lineage>
        <taxon>Bacteria</taxon>
        <taxon>Bacillati</taxon>
        <taxon>Bacillota</taxon>
        <taxon>Clostridia</taxon>
        <taxon>Eubacteriales</taxon>
        <taxon>Clostridiaceae</taxon>
        <taxon>Senegalia</taxon>
    </lineage>
</organism>
<name>A0A845R0F5_9CLOT</name>
<dbReference type="Proteomes" id="UP000467132">
    <property type="component" value="Unassembled WGS sequence"/>
</dbReference>
<dbReference type="OrthoDB" id="9800507at2"/>
<dbReference type="FunFam" id="3.40.50.1470:FF:000001">
    <property type="entry name" value="Peptidyl-tRNA hydrolase"/>
    <property type="match status" value="1"/>
</dbReference>
<evidence type="ECO:0000256" key="8">
    <source>
        <dbReference type="HAMAP-Rule" id="MF_00083"/>
    </source>
</evidence>
<evidence type="ECO:0000313" key="12">
    <source>
        <dbReference type="Proteomes" id="UP000467132"/>
    </source>
</evidence>
<dbReference type="PROSITE" id="PS01195">
    <property type="entry name" value="PEPT_TRNA_HYDROL_1"/>
    <property type="match status" value="1"/>
</dbReference>
<dbReference type="PANTHER" id="PTHR17224">
    <property type="entry name" value="PEPTIDYL-TRNA HYDROLASE"/>
    <property type="match status" value="1"/>
</dbReference>
<proteinExistence type="inferred from homology"/>
<comment type="function">
    <text evidence="8">Catalyzes the release of premature peptidyl moieties from peptidyl-tRNA molecules trapped in stalled 50S ribosomal subunits, and thus maintains levels of free tRNAs and 50S ribosomes.</text>
</comment>
<evidence type="ECO:0000256" key="4">
    <source>
        <dbReference type="ARBA" id="ARBA00022884"/>
    </source>
</evidence>
<evidence type="ECO:0000256" key="7">
    <source>
        <dbReference type="ARBA" id="ARBA00050038"/>
    </source>
</evidence>
<dbReference type="InterPro" id="IPR018171">
    <property type="entry name" value="Pept_tRNA_hydro_CS"/>
</dbReference>
<dbReference type="EMBL" id="QXXA01000012">
    <property type="protein sequence ID" value="NBI07479.1"/>
    <property type="molecule type" value="Genomic_DNA"/>
</dbReference>
<dbReference type="HAMAP" id="MF_00083">
    <property type="entry name" value="Pept_tRNA_hydro_bact"/>
    <property type="match status" value="1"/>
</dbReference>
<dbReference type="GO" id="GO:0072344">
    <property type="term" value="P:rescue of stalled ribosome"/>
    <property type="evidence" value="ECO:0007669"/>
    <property type="project" value="UniProtKB-UniRule"/>
</dbReference>